<evidence type="ECO:0000313" key="4">
    <source>
        <dbReference type="EnsemblFungi" id="EJT69720"/>
    </source>
</evidence>
<reference evidence="4" key="5">
    <citation type="submission" date="2018-04" db="UniProtKB">
        <authorList>
            <consortium name="EnsemblFungi"/>
        </authorList>
    </citation>
    <scope>IDENTIFICATION</scope>
    <source>
        <strain evidence="4">R3-111a-1</strain>
    </source>
</reference>
<gene>
    <name evidence="4" type="primary">20353061</name>
    <name evidence="3" type="ORF">GGTG_12603</name>
</gene>
<dbReference type="EMBL" id="GL385403">
    <property type="protein sequence ID" value="EJT69720.1"/>
    <property type="molecule type" value="Genomic_DNA"/>
</dbReference>
<organism evidence="3">
    <name type="scientific">Gaeumannomyces tritici (strain R3-111a-1)</name>
    <name type="common">Wheat and barley take-all root rot fungus</name>
    <name type="synonym">Gaeumannomyces graminis var. tritici</name>
    <dbReference type="NCBI Taxonomy" id="644352"/>
    <lineage>
        <taxon>Eukaryota</taxon>
        <taxon>Fungi</taxon>
        <taxon>Dikarya</taxon>
        <taxon>Ascomycota</taxon>
        <taxon>Pezizomycotina</taxon>
        <taxon>Sordariomycetes</taxon>
        <taxon>Sordariomycetidae</taxon>
        <taxon>Magnaporthales</taxon>
        <taxon>Magnaporthaceae</taxon>
        <taxon>Gaeumannomyces</taxon>
    </lineage>
</organism>
<proteinExistence type="inferred from homology"/>
<dbReference type="EnsemblFungi" id="EJT69720">
    <property type="protein sequence ID" value="EJT69720"/>
    <property type="gene ID" value="GGTG_12603"/>
</dbReference>
<accession>J3PGH8</accession>
<sequence length="420" mass="46266">MARGKWIDKKSATHFTLVHRPQNDPLIHDESAPSMVLNPTQLPNASAKGKKLDDLASELGSDALSIRDNEGEAANHGIYFDDTEYDYMQHMRDLGSGEGEVVFVEAKLGQKEGKGKQKQSLEDALREMDLQHRSSDLLDADILPTRDLPRATYQSQQDVPDAIAGFQPDMDPRLREVLEALEDEAYVDEDGDDDIFQALAKDAKELNEHEFEDEFYDDEEGWESDATAKPGKELNDGDGEAPQLVRTGEQSAEGPSQGWMEDFKQFKKDQGSERRPGAAAPRVGAAAPSELQSSLWTTTTSGGRRKKRKGALTDKTGHSMTSASLVRTEGLTLLDARFERIEEEYTTDFGDDELGSVVSGMSTASSVQGPMRSDFDGILDDFLGAQPNRGGKRGKKHYKGGLAELEEIRRGLGPARISTR</sequence>
<feature type="region of interest" description="Disordered" evidence="2">
    <location>
        <begin position="209"/>
        <end position="320"/>
    </location>
</feature>
<reference evidence="3" key="2">
    <citation type="submission" date="2010-07" db="EMBL/GenBank/DDBJ databases">
        <authorList>
            <consortium name="The Broad Institute Genome Sequencing Platform"/>
            <consortium name="Broad Institute Genome Sequencing Center for Infectious Disease"/>
            <person name="Ma L.-J."/>
            <person name="Dead R."/>
            <person name="Young S."/>
            <person name="Zeng Q."/>
            <person name="Koehrsen M."/>
            <person name="Alvarado L."/>
            <person name="Berlin A."/>
            <person name="Chapman S.B."/>
            <person name="Chen Z."/>
            <person name="Freedman E."/>
            <person name="Gellesch M."/>
            <person name="Goldberg J."/>
            <person name="Griggs A."/>
            <person name="Gujja S."/>
            <person name="Heilman E.R."/>
            <person name="Heiman D."/>
            <person name="Hepburn T."/>
            <person name="Howarth C."/>
            <person name="Jen D."/>
            <person name="Larson L."/>
            <person name="Mehta T."/>
            <person name="Neiman D."/>
            <person name="Pearson M."/>
            <person name="Roberts A."/>
            <person name="Saif S."/>
            <person name="Shea T."/>
            <person name="Shenoy N."/>
            <person name="Sisk P."/>
            <person name="Stolte C."/>
            <person name="Sykes S."/>
            <person name="Walk T."/>
            <person name="White J."/>
            <person name="Yandava C."/>
            <person name="Haas B."/>
            <person name="Nusbaum C."/>
            <person name="Birren B."/>
        </authorList>
    </citation>
    <scope>NUCLEOTIDE SEQUENCE</scope>
    <source>
        <strain evidence="3">R3-111a-1</strain>
    </source>
</reference>
<dbReference type="GO" id="GO:0030688">
    <property type="term" value="C:preribosome, small subunit precursor"/>
    <property type="evidence" value="ECO:0007669"/>
    <property type="project" value="TreeGrafter"/>
</dbReference>
<dbReference type="Proteomes" id="UP000006039">
    <property type="component" value="Unassembled WGS sequence"/>
</dbReference>
<dbReference type="PANTHER" id="PTHR21531">
    <property type="entry name" value="LOW-TEMPERATURE VIABILITY PROTEIN LTV1-RELATED"/>
    <property type="match status" value="1"/>
</dbReference>
<comment type="similarity">
    <text evidence="1">Belongs to the LTV1 family.</text>
</comment>
<dbReference type="STRING" id="644352.J3PGH8"/>
<dbReference type="GO" id="GO:0005829">
    <property type="term" value="C:cytosol"/>
    <property type="evidence" value="ECO:0007669"/>
    <property type="project" value="TreeGrafter"/>
</dbReference>
<evidence type="ECO:0008006" key="6">
    <source>
        <dbReference type="Google" id="ProtNLM"/>
    </source>
</evidence>
<reference evidence="4" key="4">
    <citation type="journal article" date="2015" name="G3 (Bethesda)">
        <title>Genome sequences of three phytopathogenic species of the Magnaporthaceae family of fungi.</title>
        <authorList>
            <person name="Okagaki L.H."/>
            <person name="Nunes C.C."/>
            <person name="Sailsbery J."/>
            <person name="Clay B."/>
            <person name="Brown D."/>
            <person name="John T."/>
            <person name="Oh Y."/>
            <person name="Young N."/>
            <person name="Fitzgerald M."/>
            <person name="Haas B.J."/>
            <person name="Zeng Q."/>
            <person name="Young S."/>
            <person name="Adiconis X."/>
            <person name="Fan L."/>
            <person name="Levin J.Z."/>
            <person name="Mitchell T.K."/>
            <person name="Okubara P.A."/>
            <person name="Farman M.L."/>
            <person name="Kohn L.M."/>
            <person name="Birren B."/>
            <person name="Ma L.-J."/>
            <person name="Dean R.A."/>
        </authorList>
    </citation>
    <scope>NUCLEOTIDE SEQUENCE</scope>
    <source>
        <strain evidence="4">R3-111a-1</strain>
    </source>
</reference>
<dbReference type="FunCoup" id="J3PGH8">
    <property type="interactions" value="427"/>
</dbReference>
<name>J3PGH8_GAET3</name>
<keyword evidence="5" id="KW-1185">Reference proteome</keyword>
<dbReference type="Pfam" id="PF04180">
    <property type="entry name" value="LTV"/>
    <property type="match status" value="1"/>
</dbReference>
<dbReference type="eggNOG" id="KOG2637">
    <property type="taxonomic scope" value="Eukaryota"/>
</dbReference>
<dbReference type="GO" id="GO:0042274">
    <property type="term" value="P:ribosomal small subunit biogenesis"/>
    <property type="evidence" value="ECO:0007669"/>
    <property type="project" value="InterPro"/>
</dbReference>
<dbReference type="HOGENOM" id="CLU_028555_1_0_1"/>
<evidence type="ECO:0000256" key="1">
    <source>
        <dbReference type="ARBA" id="ARBA00009078"/>
    </source>
</evidence>
<dbReference type="PANTHER" id="PTHR21531:SF0">
    <property type="entry name" value="PROTEIN LTV1 HOMOLOG"/>
    <property type="match status" value="1"/>
</dbReference>
<protein>
    <recommendedName>
        <fullName evidence="6">Low-temperature viability protein ltv1</fullName>
    </recommendedName>
</protein>
<dbReference type="GO" id="GO:0005634">
    <property type="term" value="C:nucleus"/>
    <property type="evidence" value="ECO:0007669"/>
    <property type="project" value="TreeGrafter"/>
</dbReference>
<feature type="compositionally biased region" description="Low complexity" evidence="2">
    <location>
        <begin position="277"/>
        <end position="288"/>
    </location>
</feature>
<reference evidence="5" key="1">
    <citation type="submission" date="2010-07" db="EMBL/GenBank/DDBJ databases">
        <title>The genome sequence of Gaeumannomyces graminis var. tritici strain R3-111a-1.</title>
        <authorList>
            <consortium name="The Broad Institute Genome Sequencing Platform"/>
            <person name="Ma L.-J."/>
            <person name="Dead R."/>
            <person name="Young S."/>
            <person name="Zeng Q."/>
            <person name="Koehrsen M."/>
            <person name="Alvarado L."/>
            <person name="Berlin A."/>
            <person name="Chapman S.B."/>
            <person name="Chen Z."/>
            <person name="Freedman E."/>
            <person name="Gellesch M."/>
            <person name="Goldberg J."/>
            <person name="Griggs A."/>
            <person name="Gujja S."/>
            <person name="Heilman E.R."/>
            <person name="Heiman D."/>
            <person name="Hepburn T."/>
            <person name="Howarth C."/>
            <person name="Jen D."/>
            <person name="Larson L."/>
            <person name="Mehta T."/>
            <person name="Neiman D."/>
            <person name="Pearson M."/>
            <person name="Roberts A."/>
            <person name="Saif S."/>
            <person name="Shea T."/>
            <person name="Shenoy N."/>
            <person name="Sisk P."/>
            <person name="Stolte C."/>
            <person name="Sykes S."/>
            <person name="Walk T."/>
            <person name="White J."/>
            <person name="Yandava C."/>
            <person name="Haas B."/>
            <person name="Nusbaum C."/>
            <person name="Birren B."/>
        </authorList>
    </citation>
    <scope>NUCLEOTIDE SEQUENCE [LARGE SCALE GENOMIC DNA]</scope>
    <source>
        <strain evidence="5">R3-111a-1</strain>
    </source>
</reference>
<dbReference type="VEuPathDB" id="FungiDB:GGTG_12603"/>
<reference evidence="3" key="3">
    <citation type="submission" date="2010-09" db="EMBL/GenBank/DDBJ databases">
        <title>Annotation of Gaeumannomyces graminis var. tritici R3-111a-1.</title>
        <authorList>
            <consortium name="The Broad Institute Genome Sequencing Platform"/>
            <person name="Ma L.-J."/>
            <person name="Dead R."/>
            <person name="Young S.K."/>
            <person name="Zeng Q."/>
            <person name="Gargeya S."/>
            <person name="Fitzgerald M."/>
            <person name="Haas B."/>
            <person name="Abouelleil A."/>
            <person name="Alvarado L."/>
            <person name="Arachchi H.M."/>
            <person name="Berlin A."/>
            <person name="Brown A."/>
            <person name="Chapman S.B."/>
            <person name="Chen Z."/>
            <person name="Dunbar C."/>
            <person name="Freedman E."/>
            <person name="Gearin G."/>
            <person name="Gellesch M."/>
            <person name="Goldberg J."/>
            <person name="Griggs A."/>
            <person name="Gujja S."/>
            <person name="Heiman D."/>
            <person name="Howarth C."/>
            <person name="Larson L."/>
            <person name="Lui A."/>
            <person name="MacDonald P.J.P."/>
            <person name="Mehta T."/>
            <person name="Montmayeur A."/>
            <person name="Murphy C."/>
            <person name="Neiman D."/>
            <person name="Pearson M."/>
            <person name="Priest M."/>
            <person name="Roberts A."/>
            <person name="Saif S."/>
            <person name="Shea T."/>
            <person name="Shenoy N."/>
            <person name="Sisk P."/>
            <person name="Stolte C."/>
            <person name="Sykes S."/>
            <person name="Yandava C."/>
            <person name="Wortman J."/>
            <person name="Nusbaum C."/>
            <person name="Birren B."/>
        </authorList>
    </citation>
    <scope>NUCLEOTIDE SEQUENCE</scope>
    <source>
        <strain evidence="3">R3-111a-1</strain>
    </source>
</reference>
<evidence type="ECO:0000313" key="5">
    <source>
        <dbReference type="Proteomes" id="UP000006039"/>
    </source>
</evidence>
<feature type="compositionally biased region" description="Basic and acidic residues" evidence="2">
    <location>
        <begin position="261"/>
        <end position="276"/>
    </location>
</feature>
<dbReference type="AlphaFoldDB" id="J3PGH8"/>
<dbReference type="GeneID" id="20353061"/>
<evidence type="ECO:0000256" key="2">
    <source>
        <dbReference type="SAM" id="MobiDB-lite"/>
    </source>
</evidence>
<dbReference type="GO" id="GO:0000056">
    <property type="term" value="P:ribosomal small subunit export from nucleus"/>
    <property type="evidence" value="ECO:0007669"/>
    <property type="project" value="TreeGrafter"/>
</dbReference>
<feature type="compositionally biased region" description="Acidic residues" evidence="2">
    <location>
        <begin position="210"/>
        <end position="223"/>
    </location>
</feature>
<dbReference type="OrthoDB" id="5852896at2759"/>
<evidence type="ECO:0000313" key="3">
    <source>
        <dbReference type="EMBL" id="EJT69720.1"/>
    </source>
</evidence>
<dbReference type="RefSeq" id="XP_009228768.1">
    <property type="nucleotide sequence ID" value="XM_009230504.1"/>
</dbReference>
<dbReference type="InterPro" id="IPR007307">
    <property type="entry name" value="Ltv1"/>
</dbReference>